<dbReference type="EMBL" id="LIAE01007628">
    <property type="protein sequence ID" value="PAV78017.1"/>
    <property type="molecule type" value="Genomic_DNA"/>
</dbReference>
<keyword evidence="3" id="KW-1185">Reference proteome</keyword>
<organism evidence="2 3">
    <name type="scientific">Diploscapter pachys</name>
    <dbReference type="NCBI Taxonomy" id="2018661"/>
    <lineage>
        <taxon>Eukaryota</taxon>
        <taxon>Metazoa</taxon>
        <taxon>Ecdysozoa</taxon>
        <taxon>Nematoda</taxon>
        <taxon>Chromadorea</taxon>
        <taxon>Rhabditida</taxon>
        <taxon>Rhabditina</taxon>
        <taxon>Rhabditomorpha</taxon>
        <taxon>Rhabditoidea</taxon>
        <taxon>Rhabditidae</taxon>
        <taxon>Diploscapter</taxon>
    </lineage>
</organism>
<evidence type="ECO:0000313" key="2">
    <source>
        <dbReference type="EMBL" id="PAV78017.1"/>
    </source>
</evidence>
<comment type="caution">
    <text evidence="2">The sequence shown here is derived from an EMBL/GenBank/DDBJ whole genome shotgun (WGS) entry which is preliminary data.</text>
</comment>
<accession>A0A2A2KVX7</accession>
<sequence>MELAVFYEVLLTFGVLSLIMNLIVVGFNLYHFFHLQKIRQKNCIAKLKQDLNKARRALHSDDGKLKPVEIGILAMEGGMTLEQVIGAYMLDAADRMRTLRSIFVDLKDTLLKNYIESFPRFLERGYEPEKFFLNLHTNPTNLINEPNQTIQPNPSKSTATAVRQVDQRLA</sequence>
<dbReference type="OrthoDB" id="5859029at2759"/>
<keyword evidence="1" id="KW-0472">Membrane</keyword>
<evidence type="ECO:0000313" key="3">
    <source>
        <dbReference type="Proteomes" id="UP000218231"/>
    </source>
</evidence>
<name>A0A2A2KVX7_9BILA</name>
<dbReference type="STRING" id="2018661.A0A2A2KVX7"/>
<feature type="transmembrane region" description="Helical" evidence="1">
    <location>
        <begin position="6"/>
        <end position="30"/>
    </location>
</feature>
<evidence type="ECO:0000256" key="1">
    <source>
        <dbReference type="SAM" id="Phobius"/>
    </source>
</evidence>
<protein>
    <submittedName>
        <fullName evidence="2">Uncharacterized protein</fullName>
    </submittedName>
</protein>
<proteinExistence type="predicted"/>
<keyword evidence="1" id="KW-0812">Transmembrane</keyword>
<gene>
    <name evidence="2" type="ORF">WR25_00906</name>
</gene>
<keyword evidence="1" id="KW-1133">Transmembrane helix</keyword>
<dbReference type="AlphaFoldDB" id="A0A2A2KVX7"/>
<reference evidence="2 3" key="1">
    <citation type="journal article" date="2017" name="Curr. Biol.">
        <title>Genome architecture and evolution of a unichromosomal asexual nematode.</title>
        <authorList>
            <person name="Fradin H."/>
            <person name="Zegar C."/>
            <person name="Gutwein M."/>
            <person name="Lucas J."/>
            <person name="Kovtun M."/>
            <person name="Corcoran D."/>
            <person name="Baugh L.R."/>
            <person name="Kiontke K."/>
            <person name="Gunsalus K."/>
            <person name="Fitch D.H."/>
            <person name="Piano F."/>
        </authorList>
    </citation>
    <scope>NUCLEOTIDE SEQUENCE [LARGE SCALE GENOMIC DNA]</scope>
    <source>
        <strain evidence="2">PF1309</strain>
    </source>
</reference>
<dbReference type="Proteomes" id="UP000218231">
    <property type="component" value="Unassembled WGS sequence"/>
</dbReference>